<dbReference type="Proteomes" id="UP000033725">
    <property type="component" value="Unassembled WGS sequence"/>
</dbReference>
<dbReference type="InterPro" id="IPR052951">
    <property type="entry name" value="Tellurite_res_ion_channel"/>
</dbReference>
<dbReference type="InterPro" id="IPR038665">
    <property type="entry name" value="Voltage-dep_anion_channel_sf"/>
</dbReference>
<dbReference type="SUPFAM" id="SSF55469">
    <property type="entry name" value="FMN-dependent nitroreductase-like"/>
    <property type="match status" value="1"/>
</dbReference>
<dbReference type="PATRIC" id="fig|82380.10.peg.2103"/>
<dbReference type="InterPro" id="IPR000415">
    <property type="entry name" value="Nitroreductase-like"/>
</dbReference>
<dbReference type="PANTHER" id="PTHR37955">
    <property type="entry name" value="TELLURITE RESISTANCE PROTEIN TEHA"/>
    <property type="match status" value="1"/>
</dbReference>
<keyword evidence="3 5" id="KW-1133">Transmembrane helix</keyword>
<dbReference type="InterPro" id="IPR029479">
    <property type="entry name" value="Nitroreductase"/>
</dbReference>
<dbReference type="CDD" id="cd02138">
    <property type="entry name" value="TdsD-like"/>
    <property type="match status" value="1"/>
</dbReference>
<proteinExistence type="predicted"/>
<feature type="domain" description="Nitroreductase" evidence="6">
    <location>
        <begin position="369"/>
        <end position="428"/>
    </location>
</feature>
<dbReference type="Pfam" id="PF03595">
    <property type="entry name" value="SLAC1"/>
    <property type="match status" value="1"/>
</dbReference>
<evidence type="ECO:0000256" key="4">
    <source>
        <dbReference type="ARBA" id="ARBA00023136"/>
    </source>
</evidence>
<evidence type="ECO:0000256" key="1">
    <source>
        <dbReference type="ARBA" id="ARBA00004141"/>
    </source>
</evidence>
<feature type="transmembrane region" description="Helical" evidence="5">
    <location>
        <begin position="45"/>
        <end position="64"/>
    </location>
</feature>
<reference evidence="7 8" key="1">
    <citation type="submission" date="2015-02" db="EMBL/GenBank/DDBJ databases">
        <title>Draft genome sequences of ten Microbacterium spp. with emphasis on heavy metal contaminated environments.</title>
        <authorList>
            <person name="Corretto E."/>
        </authorList>
    </citation>
    <scope>NUCLEOTIDE SEQUENCE [LARGE SCALE GENOMIC DNA]</scope>
    <source>
        <strain evidence="7 8">BEL163</strain>
    </source>
</reference>
<evidence type="ECO:0000256" key="2">
    <source>
        <dbReference type="ARBA" id="ARBA00022692"/>
    </source>
</evidence>
<feature type="transmembrane region" description="Helical" evidence="5">
    <location>
        <begin position="225"/>
        <end position="246"/>
    </location>
</feature>
<dbReference type="Gene3D" id="1.50.10.150">
    <property type="entry name" value="Voltage-dependent anion channel"/>
    <property type="match status" value="1"/>
</dbReference>
<name>A0A0F0KMU9_9MICO</name>
<feature type="transmembrane region" description="Helical" evidence="5">
    <location>
        <begin position="258"/>
        <end position="278"/>
    </location>
</feature>
<dbReference type="GO" id="GO:0005886">
    <property type="term" value="C:plasma membrane"/>
    <property type="evidence" value="ECO:0007669"/>
    <property type="project" value="TreeGrafter"/>
</dbReference>
<dbReference type="OrthoDB" id="9802510at2"/>
<sequence length="543" mass="56912">MSSSTRTRPGRIPLNTLASAFGLAGVASTWSAASAVAPVPDSVAALFWSLTALTTIGLLVAHTARGALSRAPLRAQLRDPVQAPLAVILPLVGMLIGVRMLSWLPAAGSTIVIASMIATAGYAGWLVSTWMTGRIELGAIHGGYILPPVAGGFITATAAEALGLRALGWAAFGVGCFFWVVVTSLVLVRLVAGPPLPDGLTPALTVLMAPPAVGGIALFALTDGIASPLSFAFAGLTVLLVTAQVATIPRYRRLPFALGFWSFTFPVTAVATYAIAWLDVAEVSAAGPVSVALAIAVTLFVAAIGVRSLRNPAAEGIRKIREYACTCICWLPCTRTKESDPLLSKGISVSTPVIDRTAPTEHPVLDVLAGRWSPRAFDAQNSIDEAKLATALEAARWSPSANNSQPWRFIVARRGTALHAQVVDALMGFNQAWAGNAAVLVVAIAETATPDGTPITHALYDLGQAVAHFSVQAHHDGLLVHQMSGFDPEVVREFADLEARFAPVTVFAVGEFGDVEALPEVLQQREVAPRVRRPIDETVVLSA</sequence>
<gene>
    <name evidence="7" type="primary">tehA</name>
    <name evidence="7" type="ORF">RN51_02092</name>
</gene>
<feature type="transmembrane region" description="Helical" evidence="5">
    <location>
        <begin position="169"/>
        <end position="188"/>
    </location>
</feature>
<feature type="transmembrane region" description="Helical" evidence="5">
    <location>
        <begin position="85"/>
        <end position="104"/>
    </location>
</feature>
<dbReference type="EMBL" id="JYIV01000026">
    <property type="protein sequence ID" value="KJL22212.1"/>
    <property type="molecule type" value="Genomic_DNA"/>
</dbReference>
<evidence type="ECO:0000256" key="5">
    <source>
        <dbReference type="SAM" id="Phobius"/>
    </source>
</evidence>
<evidence type="ECO:0000313" key="7">
    <source>
        <dbReference type="EMBL" id="KJL22212.1"/>
    </source>
</evidence>
<keyword evidence="2 5" id="KW-0812">Transmembrane</keyword>
<evidence type="ECO:0000259" key="6">
    <source>
        <dbReference type="Pfam" id="PF00881"/>
    </source>
</evidence>
<comment type="caution">
    <text evidence="7">The sequence shown here is derived from an EMBL/GenBank/DDBJ whole genome shotgun (WGS) entry which is preliminary data.</text>
</comment>
<dbReference type="Pfam" id="PF00881">
    <property type="entry name" value="Nitroreductase"/>
    <property type="match status" value="1"/>
</dbReference>
<comment type="subcellular location">
    <subcellularLocation>
        <location evidence="1">Membrane</location>
        <topology evidence="1">Multi-pass membrane protein</topology>
    </subcellularLocation>
</comment>
<evidence type="ECO:0000256" key="3">
    <source>
        <dbReference type="ARBA" id="ARBA00022989"/>
    </source>
</evidence>
<feature type="transmembrane region" description="Helical" evidence="5">
    <location>
        <begin position="144"/>
        <end position="163"/>
    </location>
</feature>
<dbReference type="InterPro" id="IPR004695">
    <property type="entry name" value="SLAC1/Mae1/Ssu1/TehA"/>
</dbReference>
<organism evidence="7 8">
    <name type="scientific">Microbacterium oxydans</name>
    <dbReference type="NCBI Taxonomy" id="82380"/>
    <lineage>
        <taxon>Bacteria</taxon>
        <taxon>Bacillati</taxon>
        <taxon>Actinomycetota</taxon>
        <taxon>Actinomycetes</taxon>
        <taxon>Micrococcales</taxon>
        <taxon>Microbacteriaceae</taxon>
        <taxon>Microbacterium</taxon>
    </lineage>
</organism>
<protein>
    <submittedName>
        <fullName evidence="7">Tellurite resistance protein TehA</fullName>
    </submittedName>
</protein>
<feature type="transmembrane region" description="Helical" evidence="5">
    <location>
        <begin position="200"/>
        <end position="219"/>
    </location>
</feature>
<dbReference type="GO" id="GO:0046583">
    <property type="term" value="F:monoatomic cation efflux transmembrane transporter activity"/>
    <property type="evidence" value="ECO:0007669"/>
    <property type="project" value="TreeGrafter"/>
</dbReference>
<feature type="transmembrane region" description="Helical" evidence="5">
    <location>
        <begin position="110"/>
        <end position="132"/>
    </location>
</feature>
<dbReference type="Gene3D" id="3.40.109.10">
    <property type="entry name" value="NADH Oxidase"/>
    <property type="match status" value="1"/>
</dbReference>
<keyword evidence="4 5" id="KW-0472">Membrane</keyword>
<accession>A0A0F0KMU9</accession>
<dbReference type="GO" id="GO:0016491">
    <property type="term" value="F:oxidoreductase activity"/>
    <property type="evidence" value="ECO:0007669"/>
    <property type="project" value="InterPro"/>
</dbReference>
<dbReference type="PANTHER" id="PTHR37955:SF1">
    <property type="entry name" value="DEP DOMAIN-CONTAINING PROTEIN"/>
    <property type="match status" value="1"/>
</dbReference>
<feature type="transmembrane region" description="Helical" evidence="5">
    <location>
        <begin position="290"/>
        <end position="309"/>
    </location>
</feature>
<dbReference type="AlphaFoldDB" id="A0A0F0KMU9"/>
<evidence type="ECO:0000313" key="8">
    <source>
        <dbReference type="Proteomes" id="UP000033725"/>
    </source>
</evidence>